<organism evidence="4 5">
    <name type="scientific">Pristionchus entomophagus</name>
    <dbReference type="NCBI Taxonomy" id="358040"/>
    <lineage>
        <taxon>Eukaryota</taxon>
        <taxon>Metazoa</taxon>
        <taxon>Ecdysozoa</taxon>
        <taxon>Nematoda</taxon>
        <taxon>Chromadorea</taxon>
        <taxon>Rhabditida</taxon>
        <taxon>Rhabditina</taxon>
        <taxon>Diplogasteromorpha</taxon>
        <taxon>Diplogasteroidea</taxon>
        <taxon>Neodiplogasteridae</taxon>
        <taxon>Pristionchus</taxon>
    </lineage>
</organism>
<sequence length="260" mass="29210">MALLFSILLLLPFSLSELLFVSVIWRHGDRAPGNLPYPLDPHNITAWPRGWNQLTNEGIKQTNDLGLWLRNRYMVETQHINGVFNKDERSLSSAQSVMASLFPPEAEFVWKKGFTWQPIPIHSNGEDRDDPNTGMEITALNVDNLYDITREISHGLKQPDWVTDEVVERIKEFKRAHDGTLSSLLGTMGVSNGELIPSAAAVIAELHRENGKDFVQLWFRNESSSNTSEPIQLTLPECDSSCPLSTFNAIIAPLTINSTK</sequence>
<dbReference type="PROSITE" id="PS00616">
    <property type="entry name" value="HIS_ACID_PHOSPHAT_1"/>
    <property type="match status" value="1"/>
</dbReference>
<dbReference type="GO" id="GO:0003993">
    <property type="term" value="F:acid phosphatase activity"/>
    <property type="evidence" value="ECO:0007669"/>
    <property type="project" value="UniProtKB-EC"/>
</dbReference>
<dbReference type="Pfam" id="PF00328">
    <property type="entry name" value="His_Phos_2"/>
    <property type="match status" value="1"/>
</dbReference>
<evidence type="ECO:0000256" key="3">
    <source>
        <dbReference type="SAM" id="SignalP"/>
    </source>
</evidence>
<dbReference type="AlphaFoldDB" id="A0AAV5TNH7"/>
<evidence type="ECO:0000256" key="1">
    <source>
        <dbReference type="ARBA" id="ARBA00000032"/>
    </source>
</evidence>
<evidence type="ECO:0000313" key="4">
    <source>
        <dbReference type="EMBL" id="GMS95866.1"/>
    </source>
</evidence>
<dbReference type="Proteomes" id="UP001432027">
    <property type="component" value="Unassembled WGS sequence"/>
</dbReference>
<feature type="signal peptide" evidence="3">
    <location>
        <begin position="1"/>
        <end position="16"/>
    </location>
</feature>
<feature type="chain" id="PRO_5043574057" description="Phosphatase" evidence="3">
    <location>
        <begin position="17"/>
        <end position="260"/>
    </location>
</feature>
<comment type="similarity">
    <text evidence="2">Belongs to the histidine acid phosphatase family.</text>
</comment>
<evidence type="ECO:0000313" key="5">
    <source>
        <dbReference type="Proteomes" id="UP001432027"/>
    </source>
</evidence>
<dbReference type="InterPro" id="IPR029033">
    <property type="entry name" value="His_PPase_superfam"/>
</dbReference>
<feature type="non-terminal residue" evidence="4">
    <location>
        <position position="260"/>
    </location>
</feature>
<evidence type="ECO:0000256" key="2">
    <source>
        <dbReference type="ARBA" id="ARBA00005375"/>
    </source>
</evidence>
<proteinExistence type="inferred from homology"/>
<accession>A0AAV5TNH7</accession>
<gene>
    <name evidence="4" type="ORF">PENTCL1PPCAC_18041</name>
</gene>
<dbReference type="CDD" id="cd07061">
    <property type="entry name" value="HP_HAP_like"/>
    <property type="match status" value="1"/>
</dbReference>
<dbReference type="InterPro" id="IPR033379">
    <property type="entry name" value="Acid_Pase_AS"/>
</dbReference>
<dbReference type="EMBL" id="BTSX01000004">
    <property type="protein sequence ID" value="GMS95866.1"/>
    <property type="molecule type" value="Genomic_DNA"/>
</dbReference>
<keyword evidence="3" id="KW-0732">Signal</keyword>
<reference evidence="4" key="1">
    <citation type="submission" date="2023-10" db="EMBL/GenBank/DDBJ databases">
        <title>Genome assembly of Pristionchus species.</title>
        <authorList>
            <person name="Yoshida K."/>
            <person name="Sommer R.J."/>
        </authorList>
    </citation>
    <scope>NUCLEOTIDE SEQUENCE</scope>
    <source>
        <strain evidence="4">RS0144</strain>
    </source>
</reference>
<dbReference type="InterPro" id="IPR050645">
    <property type="entry name" value="Histidine_acid_phosphatase"/>
</dbReference>
<dbReference type="PANTHER" id="PTHR11567:SF210">
    <property type="entry name" value="ACID PHOSPHATASE 5-RELATED"/>
    <property type="match status" value="1"/>
</dbReference>
<dbReference type="InterPro" id="IPR000560">
    <property type="entry name" value="His_Pase_clade-2"/>
</dbReference>
<dbReference type="Gene3D" id="3.40.50.1240">
    <property type="entry name" value="Phosphoglycerate mutase-like"/>
    <property type="match status" value="2"/>
</dbReference>
<protein>
    <recommendedName>
        <fullName evidence="6">Phosphatase</fullName>
    </recommendedName>
</protein>
<dbReference type="PANTHER" id="PTHR11567">
    <property type="entry name" value="ACID PHOSPHATASE-RELATED"/>
    <property type="match status" value="1"/>
</dbReference>
<comment type="catalytic activity">
    <reaction evidence="1">
        <text>a phosphate monoester + H2O = an alcohol + phosphate</text>
        <dbReference type="Rhea" id="RHEA:15017"/>
        <dbReference type="ChEBI" id="CHEBI:15377"/>
        <dbReference type="ChEBI" id="CHEBI:30879"/>
        <dbReference type="ChEBI" id="CHEBI:43474"/>
        <dbReference type="ChEBI" id="CHEBI:67140"/>
        <dbReference type="EC" id="3.1.3.2"/>
    </reaction>
</comment>
<keyword evidence="5" id="KW-1185">Reference proteome</keyword>
<name>A0AAV5TNH7_9BILA</name>
<dbReference type="SUPFAM" id="SSF53254">
    <property type="entry name" value="Phosphoglycerate mutase-like"/>
    <property type="match status" value="1"/>
</dbReference>
<evidence type="ECO:0008006" key="6">
    <source>
        <dbReference type="Google" id="ProtNLM"/>
    </source>
</evidence>
<comment type="caution">
    <text evidence="4">The sequence shown here is derived from an EMBL/GenBank/DDBJ whole genome shotgun (WGS) entry which is preliminary data.</text>
</comment>